<proteinExistence type="predicted"/>
<dbReference type="GO" id="GO:0004356">
    <property type="term" value="F:glutamine synthetase activity"/>
    <property type="evidence" value="ECO:0007669"/>
    <property type="project" value="InterPro"/>
</dbReference>
<gene>
    <name evidence="5" type="ORF">S01H4_60217</name>
</gene>
<evidence type="ECO:0000256" key="2">
    <source>
        <dbReference type="ARBA" id="ARBA00022737"/>
    </source>
</evidence>
<dbReference type="Pfam" id="PF00120">
    <property type="entry name" value="Gln-synt_C"/>
    <property type="match status" value="1"/>
</dbReference>
<dbReference type="SUPFAM" id="SSF53697">
    <property type="entry name" value="SIS domain"/>
    <property type="match status" value="1"/>
</dbReference>
<dbReference type="PROSITE" id="PS51987">
    <property type="entry name" value="GS_CATALYTIC"/>
    <property type="match status" value="1"/>
</dbReference>
<evidence type="ECO:0000256" key="1">
    <source>
        <dbReference type="ARBA" id="ARBA00022598"/>
    </source>
</evidence>
<feature type="domain" description="GS catalytic" evidence="4">
    <location>
        <begin position="101"/>
        <end position="191"/>
    </location>
</feature>
<accession>X1E2S1</accession>
<evidence type="ECO:0000259" key="4">
    <source>
        <dbReference type="PROSITE" id="PS51987"/>
    </source>
</evidence>
<dbReference type="InterPro" id="IPR046348">
    <property type="entry name" value="SIS_dom_sf"/>
</dbReference>
<keyword evidence="1" id="KW-0436">Ligase</keyword>
<dbReference type="InterPro" id="IPR035466">
    <property type="entry name" value="GlmS/AgaS_SIS"/>
</dbReference>
<feature type="non-terminal residue" evidence="5">
    <location>
        <position position="191"/>
    </location>
</feature>
<dbReference type="InterPro" id="IPR001347">
    <property type="entry name" value="SIS_dom"/>
</dbReference>
<reference evidence="5" key="1">
    <citation type="journal article" date="2014" name="Front. Microbiol.">
        <title>High frequency of phylogenetically diverse reductive dehalogenase-homologous genes in deep subseafloor sedimentary metagenomes.</title>
        <authorList>
            <person name="Kawai M."/>
            <person name="Futagami T."/>
            <person name="Toyoda A."/>
            <person name="Takaki Y."/>
            <person name="Nishi S."/>
            <person name="Hori S."/>
            <person name="Arai W."/>
            <person name="Tsubouchi T."/>
            <person name="Morono Y."/>
            <person name="Uchiyama I."/>
            <person name="Ito T."/>
            <person name="Fujiyama A."/>
            <person name="Inagaki F."/>
            <person name="Takami H."/>
        </authorList>
    </citation>
    <scope>NUCLEOTIDE SEQUENCE</scope>
    <source>
        <strain evidence="5">Expedition CK06-06</strain>
    </source>
</reference>
<dbReference type="PROSITE" id="PS51464">
    <property type="entry name" value="SIS"/>
    <property type="match status" value="1"/>
</dbReference>
<dbReference type="PANTHER" id="PTHR43785:SF12">
    <property type="entry name" value="TYPE-1 GLUTAMINE SYNTHETASE 2"/>
    <property type="match status" value="1"/>
</dbReference>
<comment type="caution">
    <text evidence="5">The sequence shown here is derived from an EMBL/GenBank/DDBJ whole genome shotgun (WGS) entry which is preliminary data.</text>
</comment>
<dbReference type="Gene3D" id="3.30.590.10">
    <property type="entry name" value="Glutamine synthetase/guanido kinase, catalytic domain"/>
    <property type="match status" value="1"/>
</dbReference>
<dbReference type="InterPro" id="IPR008146">
    <property type="entry name" value="Gln_synth_cat_dom"/>
</dbReference>
<evidence type="ECO:0000313" key="5">
    <source>
        <dbReference type="EMBL" id="GAH14715.1"/>
    </source>
</evidence>
<keyword evidence="2" id="KW-0677">Repeat</keyword>
<dbReference type="CDD" id="cd05008">
    <property type="entry name" value="SIS_GlmS_GlmD_1"/>
    <property type="match status" value="1"/>
</dbReference>
<organism evidence="5">
    <name type="scientific">marine sediment metagenome</name>
    <dbReference type="NCBI Taxonomy" id="412755"/>
    <lineage>
        <taxon>unclassified sequences</taxon>
        <taxon>metagenomes</taxon>
        <taxon>ecological metagenomes</taxon>
    </lineage>
</organism>
<dbReference type="PANTHER" id="PTHR43785">
    <property type="entry name" value="GAMMA-GLUTAMYLPUTRESCINE SYNTHETASE"/>
    <property type="match status" value="1"/>
</dbReference>
<dbReference type="EMBL" id="BART01035459">
    <property type="protein sequence ID" value="GAH14715.1"/>
    <property type="molecule type" value="Genomic_DNA"/>
</dbReference>
<dbReference type="GO" id="GO:1901135">
    <property type="term" value="P:carbohydrate derivative metabolic process"/>
    <property type="evidence" value="ECO:0007669"/>
    <property type="project" value="InterPro"/>
</dbReference>
<dbReference type="Gene3D" id="3.40.50.10490">
    <property type="entry name" value="Glucose-6-phosphate isomerase like protein, domain 1"/>
    <property type="match status" value="1"/>
</dbReference>
<dbReference type="GO" id="GO:0006542">
    <property type="term" value="P:glutamine biosynthetic process"/>
    <property type="evidence" value="ECO:0007669"/>
    <property type="project" value="TreeGrafter"/>
</dbReference>
<dbReference type="SMART" id="SM01230">
    <property type="entry name" value="Gln-synt_C"/>
    <property type="match status" value="1"/>
</dbReference>
<name>X1E2S1_9ZZZZ</name>
<evidence type="ECO:0000259" key="3">
    <source>
        <dbReference type="PROSITE" id="PS51464"/>
    </source>
</evidence>
<protein>
    <submittedName>
        <fullName evidence="5">Uncharacterized protein</fullName>
    </submittedName>
</protein>
<sequence>MEQPVAVRETYRAHVYKHKISLDESSLPLEIIKKAKKIFVIACGTSLFAGFVAKGVIEKFAKITVDVVTASEFRYMNPIIPDPSIIIAISQSGETLDTIVGINGSGMHTHISLYKNSKNIFFDPDDKYKLSVEAKRFIAGLLKHAPEITILTNQWVNSYKRLTPGYEAPVYLSWALRNRSDLIRIPVYRYG</sequence>
<dbReference type="SUPFAM" id="SSF55931">
    <property type="entry name" value="Glutamine synthetase/guanido kinase"/>
    <property type="match status" value="1"/>
</dbReference>
<dbReference type="AlphaFoldDB" id="X1E2S1"/>
<dbReference type="GO" id="GO:0097367">
    <property type="term" value="F:carbohydrate derivative binding"/>
    <property type="evidence" value="ECO:0007669"/>
    <property type="project" value="InterPro"/>
</dbReference>
<feature type="domain" description="SIS" evidence="3">
    <location>
        <begin position="28"/>
        <end position="99"/>
    </location>
</feature>
<dbReference type="InterPro" id="IPR014746">
    <property type="entry name" value="Gln_synth/guanido_kin_cat_dom"/>
</dbReference>